<organism evidence="2 3">
    <name type="scientific">Pseudonocardia endophytica</name>
    <dbReference type="NCBI Taxonomy" id="401976"/>
    <lineage>
        <taxon>Bacteria</taxon>
        <taxon>Bacillati</taxon>
        <taxon>Actinomycetota</taxon>
        <taxon>Actinomycetes</taxon>
        <taxon>Pseudonocardiales</taxon>
        <taxon>Pseudonocardiaceae</taxon>
        <taxon>Pseudonocardia</taxon>
    </lineage>
</organism>
<gene>
    <name evidence="2" type="ORF">EV378_5298</name>
</gene>
<dbReference type="SUPFAM" id="SSF51730">
    <property type="entry name" value="FAD-linked oxidoreductase"/>
    <property type="match status" value="1"/>
</dbReference>
<reference evidence="2 3" key="1">
    <citation type="submission" date="2019-03" db="EMBL/GenBank/DDBJ databases">
        <title>Sequencing the genomes of 1000 actinobacteria strains.</title>
        <authorList>
            <person name="Klenk H.-P."/>
        </authorList>
    </citation>
    <scope>NUCLEOTIDE SEQUENCE [LARGE SCALE GENOMIC DNA]</scope>
    <source>
        <strain evidence="2 3">DSM 44969</strain>
    </source>
</reference>
<accession>A0A4R1HGN3</accession>
<evidence type="ECO:0000313" key="3">
    <source>
        <dbReference type="Proteomes" id="UP000295560"/>
    </source>
</evidence>
<dbReference type="GO" id="GO:0016491">
    <property type="term" value="F:oxidoreductase activity"/>
    <property type="evidence" value="ECO:0007669"/>
    <property type="project" value="UniProtKB-KW"/>
</dbReference>
<dbReference type="Gene3D" id="3.20.20.220">
    <property type="match status" value="1"/>
</dbReference>
<dbReference type="EMBL" id="SMFZ01000002">
    <property type="protein sequence ID" value="TCK21317.1"/>
    <property type="molecule type" value="Genomic_DNA"/>
</dbReference>
<dbReference type="RefSeq" id="WP_132430077.1">
    <property type="nucleotide sequence ID" value="NZ_SMFZ01000002.1"/>
</dbReference>
<evidence type="ECO:0000313" key="2">
    <source>
        <dbReference type="EMBL" id="TCK21317.1"/>
    </source>
</evidence>
<protein>
    <submittedName>
        <fullName evidence="2">Methylenetetrahydrofolate reductase (NADPH)</fullName>
    </submittedName>
</protein>
<evidence type="ECO:0000256" key="1">
    <source>
        <dbReference type="ARBA" id="ARBA00023002"/>
    </source>
</evidence>
<dbReference type="OrthoDB" id="9812555at2"/>
<proteinExistence type="predicted"/>
<keyword evidence="3" id="KW-1185">Reference proteome</keyword>
<keyword evidence="1" id="KW-0560">Oxidoreductase</keyword>
<dbReference type="InterPro" id="IPR029041">
    <property type="entry name" value="FAD-linked_oxidoreductase-like"/>
</dbReference>
<dbReference type="Proteomes" id="UP000295560">
    <property type="component" value="Unassembled WGS sequence"/>
</dbReference>
<sequence length="306" mass="32605">MVNDELGADEVRAAARRLAGGFSLEVTPREAGKLPEVADVLAPGAPVYITYLGNVPFERVLGAAEGTRRVGLRPVVHIAVRGVRDLDEMDRMLGELVDRGVTDILLIAGSISSPAGSIDNTMQVLESNCLQRREFASIGVAGHPEGNPGVDPGTVDDAIARKNKIADEFGLPLHIVTQFCFAAEPIIEWERRMRENGNKLPVHVGFPGLTSPAKLLKFGLSCGIGPSLAVLRKQSGGVFKLATQVYRPADTFAGVARAVARDEESLISAVHFFPFGAVVPTATWATALSDGRFDVGNDGRIVTEVD</sequence>
<dbReference type="AlphaFoldDB" id="A0A4R1HGN3"/>
<comment type="caution">
    <text evidence="2">The sequence shown here is derived from an EMBL/GenBank/DDBJ whole genome shotgun (WGS) entry which is preliminary data.</text>
</comment>
<name>A0A4R1HGN3_PSEEN</name>